<reference evidence="1 2" key="1">
    <citation type="journal article" date="2014" name="Am. J. Bot.">
        <title>Genome assembly and annotation for red clover (Trifolium pratense; Fabaceae).</title>
        <authorList>
            <person name="Istvanek J."/>
            <person name="Jaros M."/>
            <person name="Krenek A."/>
            <person name="Repkova J."/>
        </authorList>
    </citation>
    <scope>NUCLEOTIDE SEQUENCE [LARGE SCALE GENOMIC DNA]</scope>
    <source>
        <strain evidence="2">cv. Tatra</strain>
        <tissue evidence="1">Young leaves</tissue>
    </source>
</reference>
<protein>
    <submittedName>
        <fullName evidence="1">Uncharacterized protein</fullName>
    </submittedName>
</protein>
<evidence type="ECO:0000313" key="1">
    <source>
        <dbReference type="EMBL" id="PNX89994.1"/>
    </source>
</evidence>
<comment type="caution">
    <text evidence="1">The sequence shown here is derived from an EMBL/GenBank/DDBJ whole genome shotgun (WGS) entry which is preliminary data.</text>
</comment>
<dbReference type="AlphaFoldDB" id="A0A2K3MGW0"/>
<gene>
    <name evidence="1" type="ORF">L195_g046117</name>
</gene>
<reference evidence="1 2" key="2">
    <citation type="journal article" date="2017" name="Front. Plant Sci.">
        <title>Gene Classification and Mining of Molecular Markers Useful in Red Clover (Trifolium pratense) Breeding.</title>
        <authorList>
            <person name="Istvanek J."/>
            <person name="Dluhosova J."/>
            <person name="Dluhos P."/>
            <person name="Patkova L."/>
            <person name="Nedelnik J."/>
            <person name="Repkova J."/>
        </authorList>
    </citation>
    <scope>NUCLEOTIDE SEQUENCE [LARGE SCALE GENOMIC DNA]</scope>
    <source>
        <strain evidence="2">cv. Tatra</strain>
        <tissue evidence="1">Young leaves</tissue>
    </source>
</reference>
<proteinExistence type="predicted"/>
<name>A0A2K3MGW0_TRIPR</name>
<dbReference type="EMBL" id="ASHM01061493">
    <property type="protein sequence ID" value="PNX89994.1"/>
    <property type="molecule type" value="Genomic_DNA"/>
</dbReference>
<sequence>MRITSVLWLKDQVSIATGGSKD</sequence>
<feature type="non-terminal residue" evidence="1">
    <location>
        <position position="22"/>
    </location>
</feature>
<accession>A0A2K3MGW0</accession>
<organism evidence="1 2">
    <name type="scientific">Trifolium pratense</name>
    <name type="common">Red clover</name>
    <dbReference type="NCBI Taxonomy" id="57577"/>
    <lineage>
        <taxon>Eukaryota</taxon>
        <taxon>Viridiplantae</taxon>
        <taxon>Streptophyta</taxon>
        <taxon>Embryophyta</taxon>
        <taxon>Tracheophyta</taxon>
        <taxon>Spermatophyta</taxon>
        <taxon>Magnoliopsida</taxon>
        <taxon>eudicotyledons</taxon>
        <taxon>Gunneridae</taxon>
        <taxon>Pentapetalae</taxon>
        <taxon>rosids</taxon>
        <taxon>fabids</taxon>
        <taxon>Fabales</taxon>
        <taxon>Fabaceae</taxon>
        <taxon>Papilionoideae</taxon>
        <taxon>50 kb inversion clade</taxon>
        <taxon>NPAAA clade</taxon>
        <taxon>Hologalegina</taxon>
        <taxon>IRL clade</taxon>
        <taxon>Trifolieae</taxon>
        <taxon>Trifolium</taxon>
    </lineage>
</organism>
<evidence type="ECO:0000313" key="2">
    <source>
        <dbReference type="Proteomes" id="UP000236291"/>
    </source>
</evidence>
<dbReference type="Proteomes" id="UP000236291">
    <property type="component" value="Unassembled WGS sequence"/>
</dbReference>